<feature type="non-terminal residue" evidence="1">
    <location>
        <position position="324"/>
    </location>
</feature>
<feature type="non-terminal residue" evidence="1">
    <location>
        <position position="1"/>
    </location>
</feature>
<accession>X1GHU2</accession>
<name>X1GHU2_9ZZZZ</name>
<sequence>EDPNTGLNSVQNHIGMDFQQAFINWTIANYANPYADANDTCYHYTAQFQEGEGLFEGRMVNPTNTLYPQLLVSSQHIQALAWEESSVRDLTADYILLENNGVENDHIHLEVTEINGQDNVCNLALVDFSNPSQSFLQQVVNLTIEDSAAVASFFEAEKDLSCCLIISNIARYQTNDYLSSYKYRAYRTKSPSLESGKINLIQHGNEWHPGGEPIWIRAGFMQVCLQFDQSMNQSSSFDIYLDPQGAGAGEGAVYIQPISTPWSETENPSDTWTGTIMIPADDSENWDGVAKMYISGPENFWLEPMEGNQQFDIFIDTQMPITVT</sequence>
<proteinExistence type="predicted"/>
<organism evidence="1">
    <name type="scientific">marine sediment metagenome</name>
    <dbReference type="NCBI Taxonomy" id="412755"/>
    <lineage>
        <taxon>unclassified sequences</taxon>
        <taxon>metagenomes</taxon>
        <taxon>ecological metagenomes</taxon>
    </lineage>
</organism>
<reference evidence="1" key="1">
    <citation type="journal article" date="2014" name="Front. Microbiol.">
        <title>High frequency of phylogenetically diverse reductive dehalogenase-homologous genes in deep subseafloor sedimentary metagenomes.</title>
        <authorList>
            <person name="Kawai M."/>
            <person name="Futagami T."/>
            <person name="Toyoda A."/>
            <person name="Takaki Y."/>
            <person name="Nishi S."/>
            <person name="Hori S."/>
            <person name="Arai W."/>
            <person name="Tsubouchi T."/>
            <person name="Morono Y."/>
            <person name="Uchiyama I."/>
            <person name="Ito T."/>
            <person name="Fujiyama A."/>
            <person name="Inagaki F."/>
            <person name="Takami H."/>
        </authorList>
    </citation>
    <scope>NUCLEOTIDE SEQUENCE</scope>
    <source>
        <strain evidence="1">Expedition CK06-06</strain>
    </source>
</reference>
<comment type="caution">
    <text evidence="1">The sequence shown here is derived from an EMBL/GenBank/DDBJ whole genome shotgun (WGS) entry which is preliminary data.</text>
</comment>
<dbReference type="AlphaFoldDB" id="X1GHU2"/>
<protein>
    <submittedName>
        <fullName evidence="1">Uncharacterized protein</fullName>
    </submittedName>
</protein>
<gene>
    <name evidence="1" type="ORF">S03H2_18768</name>
</gene>
<dbReference type="EMBL" id="BARU01009756">
    <property type="protein sequence ID" value="GAH41184.1"/>
    <property type="molecule type" value="Genomic_DNA"/>
</dbReference>
<evidence type="ECO:0000313" key="1">
    <source>
        <dbReference type="EMBL" id="GAH41184.1"/>
    </source>
</evidence>